<evidence type="ECO:0000313" key="2">
    <source>
        <dbReference type="EMBL" id="EAX97302.1"/>
    </source>
</evidence>
<dbReference type="Proteomes" id="UP000001542">
    <property type="component" value="Unassembled WGS sequence"/>
</dbReference>
<dbReference type="EMBL" id="DS113721">
    <property type="protein sequence ID" value="EAX97302.1"/>
    <property type="molecule type" value="Genomic_DNA"/>
</dbReference>
<keyword evidence="3" id="KW-1185">Reference proteome</keyword>
<organism evidence="2 3">
    <name type="scientific">Trichomonas vaginalis (strain ATCC PRA-98 / G3)</name>
    <dbReference type="NCBI Taxonomy" id="412133"/>
    <lineage>
        <taxon>Eukaryota</taxon>
        <taxon>Metamonada</taxon>
        <taxon>Parabasalia</taxon>
        <taxon>Trichomonadida</taxon>
        <taxon>Trichomonadidae</taxon>
        <taxon>Trichomonas</taxon>
    </lineage>
</organism>
<dbReference type="InterPro" id="IPR003325">
    <property type="entry name" value="TerD"/>
</dbReference>
<dbReference type="InParanoid" id="A2FCS8"/>
<dbReference type="Pfam" id="PF00168">
    <property type="entry name" value="C2"/>
    <property type="match status" value="1"/>
</dbReference>
<dbReference type="AlphaFoldDB" id="A2FCS8"/>
<dbReference type="Gene3D" id="2.60.40.150">
    <property type="entry name" value="C2 domain"/>
    <property type="match status" value="1"/>
</dbReference>
<evidence type="ECO:0000259" key="1">
    <source>
        <dbReference type="PROSITE" id="PS50004"/>
    </source>
</evidence>
<dbReference type="InterPro" id="IPR000008">
    <property type="entry name" value="C2_dom"/>
</dbReference>
<sequence length="517" mass="57879">MLKVYVISAKNLPAADSNGKSDPYVVIHSVDGNKFKFGQTTVQKLTCDPNWDPLLKNPFLCPFVRARSFLFEIYDKDTISKDDYLGMAQFDMEIHPIGQPVTLDVENVQLPTPRPPKIVVQVDSPTSFYPEGEISKNIHHLAITLTYDPPISFTSRYHPPELSMLAIHNDSKMMERIYGGMTPPHGILLDAMPQHVGPTGWTQVIRVNIKKAKGLTLIPLVTSKINKRTITVNYCGFQKEPKKDNVRLCDSKATNTGVLLYKSSVNANNEELLTLGSLVEFTEKGFEFKKFEGQPISESDYISFVKNVGIDPSTYAMRFNISLGETYSLLDAAKLHSIEFPKQIKFGLGWSGSKDLDSYGFIVSKDYKVIGYVSGASKSKFSYIKHMGDAASGSEDKDAESIVVNLTEVPDEVGTIAIFATYENGTFLQVQNIYMRVCTTIDKKEKELMYLPVVAKRRQNSLLFGILYRTPKGSWDLFPAAKLFEGKDSHDIGEYCNEFFEISGIVEDVINAEQPSK</sequence>
<dbReference type="PROSITE" id="PS50004">
    <property type="entry name" value="C2"/>
    <property type="match status" value="1"/>
</dbReference>
<accession>A2FCS8</accession>
<dbReference type="PANTHER" id="PTHR32097">
    <property type="entry name" value="CAMP-BINDING PROTEIN 1-RELATED"/>
    <property type="match status" value="1"/>
</dbReference>
<dbReference type="PANTHER" id="PTHR32097:SF17">
    <property type="entry name" value="CAMP-BINDING PROTEIN 1-RELATED"/>
    <property type="match status" value="1"/>
</dbReference>
<dbReference type="STRING" id="5722.A2FCS8"/>
<dbReference type="Gene3D" id="2.60.60.30">
    <property type="entry name" value="sav2460 like domains"/>
    <property type="match status" value="1"/>
</dbReference>
<dbReference type="InterPro" id="IPR051324">
    <property type="entry name" value="Stress/Tellurium_Resist"/>
</dbReference>
<dbReference type="CDD" id="cd06974">
    <property type="entry name" value="TerD_like"/>
    <property type="match status" value="1"/>
</dbReference>
<dbReference type="VEuPathDB" id="TrichDB:TVAGG3_0516480"/>
<dbReference type="OrthoDB" id="73919at2759"/>
<evidence type="ECO:0000313" key="3">
    <source>
        <dbReference type="Proteomes" id="UP000001542"/>
    </source>
</evidence>
<dbReference type="SMR" id="A2FCS8"/>
<feature type="domain" description="C2" evidence="1">
    <location>
        <begin position="1"/>
        <end position="105"/>
    </location>
</feature>
<dbReference type="RefSeq" id="XP_001310232.1">
    <property type="nucleotide sequence ID" value="XM_001310231.1"/>
</dbReference>
<dbReference type="SMART" id="SM00239">
    <property type="entry name" value="C2"/>
    <property type="match status" value="1"/>
</dbReference>
<gene>
    <name evidence="2" type="ORF">TVAG_123520</name>
</gene>
<dbReference type="InterPro" id="IPR035892">
    <property type="entry name" value="C2_domain_sf"/>
</dbReference>
<dbReference type="VEuPathDB" id="TrichDB:TVAG_123520"/>
<proteinExistence type="predicted"/>
<reference evidence="2" key="1">
    <citation type="submission" date="2006-10" db="EMBL/GenBank/DDBJ databases">
        <authorList>
            <person name="Amadeo P."/>
            <person name="Zhao Q."/>
            <person name="Wortman J."/>
            <person name="Fraser-Liggett C."/>
            <person name="Carlton J."/>
        </authorList>
    </citation>
    <scope>NUCLEOTIDE SEQUENCE</scope>
    <source>
        <strain evidence="2">G3</strain>
    </source>
</reference>
<dbReference type="SUPFAM" id="SSF49562">
    <property type="entry name" value="C2 domain (Calcium/lipid-binding domain, CaLB)"/>
    <property type="match status" value="1"/>
</dbReference>
<dbReference type="Pfam" id="PF02342">
    <property type="entry name" value="TerD"/>
    <property type="match status" value="1"/>
</dbReference>
<protein>
    <submittedName>
        <fullName evidence="2">C2 domain containing protein</fullName>
    </submittedName>
</protein>
<dbReference type="KEGG" id="tva:4755083"/>
<reference evidence="2" key="2">
    <citation type="journal article" date="2007" name="Science">
        <title>Draft genome sequence of the sexually transmitted pathogen Trichomonas vaginalis.</title>
        <authorList>
            <person name="Carlton J.M."/>
            <person name="Hirt R.P."/>
            <person name="Silva J.C."/>
            <person name="Delcher A.L."/>
            <person name="Schatz M."/>
            <person name="Zhao Q."/>
            <person name="Wortman J.R."/>
            <person name="Bidwell S.L."/>
            <person name="Alsmark U.C.M."/>
            <person name="Besteiro S."/>
            <person name="Sicheritz-Ponten T."/>
            <person name="Noel C.J."/>
            <person name="Dacks J.B."/>
            <person name="Foster P.G."/>
            <person name="Simillion C."/>
            <person name="Van de Peer Y."/>
            <person name="Miranda-Saavedra D."/>
            <person name="Barton G.J."/>
            <person name="Westrop G.D."/>
            <person name="Mueller S."/>
            <person name="Dessi D."/>
            <person name="Fiori P.L."/>
            <person name="Ren Q."/>
            <person name="Paulsen I."/>
            <person name="Zhang H."/>
            <person name="Bastida-Corcuera F.D."/>
            <person name="Simoes-Barbosa A."/>
            <person name="Brown M.T."/>
            <person name="Hayes R.D."/>
            <person name="Mukherjee M."/>
            <person name="Okumura C.Y."/>
            <person name="Schneider R."/>
            <person name="Smith A.J."/>
            <person name="Vanacova S."/>
            <person name="Villalvazo M."/>
            <person name="Haas B.J."/>
            <person name="Pertea M."/>
            <person name="Feldblyum T.V."/>
            <person name="Utterback T.R."/>
            <person name="Shu C.L."/>
            <person name="Osoegawa K."/>
            <person name="de Jong P.J."/>
            <person name="Hrdy I."/>
            <person name="Horvathova L."/>
            <person name="Zubacova Z."/>
            <person name="Dolezal P."/>
            <person name="Malik S.B."/>
            <person name="Logsdon J.M. Jr."/>
            <person name="Henze K."/>
            <person name="Gupta A."/>
            <person name="Wang C.C."/>
            <person name="Dunne R.L."/>
            <person name="Upcroft J.A."/>
            <person name="Upcroft P."/>
            <person name="White O."/>
            <person name="Salzberg S.L."/>
            <person name="Tang P."/>
            <person name="Chiu C.-H."/>
            <person name="Lee Y.-S."/>
            <person name="Embley T.M."/>
            <person name="Coombs G.H."/>
            <person name="Mottram J.C."/>
            <person name="Tachezy J."/>
            <person name="Fraser-Liggett C.M."/>
            <person name="Johnson P.J."/>
        </authorList>
    </citation>
    <scope>NUCLEOTIDE SEQUENCE [LARGE SCALE GENOMIC DNA]</scope>
    <source>
        <strain evidence="2">G3</strain>
    </source>
</reference>
<dbReference type="CDD" id="cd00030">
    <property type="entry name" value="C2"/>
    <property type="match status" value="1"/>
</dbReference>
<name>A2FCS8_TRIV3</name>